<sequence length="73" mass="7998">MQSENGGIEQSVVVLEKEQSSIDYGSVKKLKQLRKLKAAHILARAKSDRLCRLAATQQSPFQGNSTVKSIIAN</sequence>
<dbReference type="OrthoDB" id="10446132at2759"/>
<reference evidence="1 2" key="1">
    <citation type="submission" date="2020-02" db="EMBL/GenBank/DDBJ databases">
        <authorList>
            <person name="Ma Q."/>
            <person name="Huang Y."/>
            <person name="Song X."/>
            <person name="Pei D."/>
        </authorList>
    </citation>
    <scope>NUCLEOTIDE SEQUENCE [LARGE SCALE GENOMIC DNA]</scope>
    <source>
        <strain evidence="1">Sxm20200214</strain>
        <tissue evidence="1">Leaf</tissue>
    </source>
</reference>
<proteinExistence type="predicted"/>
<name>A0A8X7VNW8_BRACI</name>
<evidence type="ECO:0000313" key="1">
    <source>
        <dbReference type="EMBL" id="KAG2314751.1"/>
    </source>
</evidence>
<dbReference type="AlphaFoldDB" id="A0A8X7VNW8"/>
<gene>
    <name evidence="1" type="ORF">Bca52824_017873</name>
</gene>
<dbReference type="Proteomes" id="UP000886595">
    <property type="component" value="Unassembled WGS sequence"/>
</dbReference>
<comment type="caution">
    <text evidence="1">The sequence shown here is derived from an EMBL/GenBank/DDBJ whole genome shotgun (WGS) entry which is preliminary data.</text>
</comment>
<dbReference type="EMBL" id="JAAMPC010000004">
    <property type="protein sequence ID" value="KAG2314751.1"/>
    <property type="molecule type" value="Genomic_DNA"/>
</dbReference>
<organism evidence="1 2">
    <name type="scientific">Brassica carinata</name>
    <name type="common">Ethiopian mustard</name>
    <name type="synonym">Abyssinian cabbage</name>
    <dbReference type="NCBI Taxonomy" id="52824"/>
    <lineage>
        <taxon>Eukaryota</taxon>
        <taxon>Viridiplantae</taxon>
        <taxon>Streptophyta</taxon>
        <taxon>Embryophyta</taxon>
        <taxon>Tracheophyta</taxon>
        <taxon>Spermatophyta</taxon>
        <taxon>Magnoliopsida</taxon>
        <taxon>eudicotyledons</taxon>
        <taxon>Gunneridae</taxon>
        <taxon>Pentapetalae</taxon>
        <taxon>rosids</taxon>
        <taxon>malvids</taxon>
        <taxon>Brassicales</taxon>
        <taxon>Brassicaceae</taxon>
        <taxon>Brassiceae</taxon>
        <taxon>Brassica</taxon>
    </lineage>
</organism>
<keyword evidence="2" id="KW-1185">Reference proteome</keyword>
<accession>A0A8X7VNW8</accession>
<evidence type="ECO:0000313" key="2">
    <source>
        <dbReference type="Proteomes" id="UP000886595"/>
    </source>
</evidence>
<protein>
    <submittedName>
        <fullName evidence="1">Uncharacterized protein</fullName>
    </submittedName>
</protein>